<reference evidence="2 3" key="1">
    <citation type="submission" date="2019-06" db="EMBL/GenBank/DDBJ databases">
        <title>A chromosome-scale genome assembly of the European perch, Perca fluviatilis.</title>
        <authorList>
            <person name="Roques C."/>
            <person name="Zahm M."/>
            <person name="Cabau C."/>
            <person name="Klopp C."/>
            <person name="Bouchez O."/>
            <person name="Donnadieu C."/>
            <person name="Kuhl H."/>
            <person name="Gislard M."/>
            <person name="Guendouz S."/>
            <person name="Journot L."/>
            <person name="Haffray P."/>
            <person name="Bestin A."/>
            <person name="Morvezen R."/>
            <person name="Feron R."/>
            <person name="Wen M."/>
            <person name="Jouanno E."/>
            <person name="Herpin A."/>
            <person name="Schartl M."/>
            <person name="Postlethwait J."/>
            <person name="Schaerlinger B."/>
            <person name="Chardard D."/>
            <person name="Lecocq T."/>
            <person name="Poncet C."/>
            <person name="Jaffrelo L."/>
            <person name="Lampietro C."/>
            <person name="Guiguen Y."/>
        </authorList>
    </citation>
    <scope>NUCLEOTIDE SEQUENCE [LARGE SCALE GENOMIC DNA]</scope>
    <source>
        <tissue evidence="2">Blood</tissue>
    </source>
</reference>
<feature type="domain" description="Ubiquitin-like" evidence="1">
    <location>
        <begin position="30"/>
        <end position="83"/>
    </location>
</feature>
<organism evidence="2 3">
    <name type="scientific">Perca fluviatilis</name>
    <name type="common">European perch</name>
    <dbReference type="NCBI Taxonomy" id="8168"/>
    <lineage>
        <taxon>Eukaryota</taxon>
        <taxon>Metazoa</taxon>
        <taxon>Chordata</taxon>
        <taxon>Craniata</taxon>
        <taxon>Vertebrata</taxon>
        <taxon>Euteleostomi</taxon>
        <taxon>Actinopterygii</taxon>
        <taxon>Neopterygii</taxon>
        <taxon>Teleostei</taxon>
        <taxon>Neoteleostei</taxon>
        <taxon>Acanthomorphata</taxon>
        <taxon>Eupercaria</taxon>
        <taxon>Perciformes</taxon>
        <taxon>Percoidei</taxon>
        <taxon>Percidae</taxon>
        <taxon>Percinae</taxon>
        <taxon>Perca</taxon>
    </lineage>
</organism>
<accession>A0A6A5DY25</accession>
<dbReference type="EMBL" id="VHII01000014">
    <property type="protein sequence ID" value="KAF1380687.1"/>
    <property type="molecule type" value="Genomic_DNA"/>
</dbReference>
<evidence type="ECO:0000313" key="3">
    <source>
        <dbReference type="Proteomes" id="UP000465112"/>
    </source>
</evidence>
<dbReference type="InterPro" id="IPR000626">
    <property type="entry name" value="Ubiquitin-like_dom"/>
</dbReference>
<dbReference type="Gene3D" id="3.10.20.90">
    <property type="entry name" value="Phosphatidylinositol 3-kinase Catalytic Subunit, Chain A, domain 1"/>
    <property type="match status" value="1"/>
</dbReference>
<name>A0A6A5DY25_PERFL</name>
<evidence type="ECO:0000259" key="1">
    <source>
        <dbReference type="PROSITE" id="PS50053"/>
    </source>
</evidence>
<dbReference type="CDD" id="cd17039">
    <property type="entry name" value="Ubl_ubiquitin_like"/>
    <property type="match status" value="1"/>
</dbReference>
<comment type="caution">
    <text evidence="2">The sequence shown here is derived from an EMBL/GenBank/DDBJ whole genome shotgun (WGS) entry which is preliminary data.</text>
</comment>
<keyword evidence="3" id="KW-1185">Reference proteome</keyword>
<dbReference type="InterPro" id="IPR029071">
    <property type="entry name" value="Ubiquitin-like_domsf"/>
</dbReference>
<sequence>MVVQLKVVSPRGEEKVIDLCENEEQMKGITVLHLEKKITEELKLDGDIRLVFQSKPLAESDLLISYGIRHMSTINTLLMLPGGGC</sequence>
<dbReference type="SUPFAM" id="SSF54236">
    <property type="entry name" value="Ubiquitin-like"/>
    <property type="match status" value="1"/>
</dbReference>
<gene>
    <name evidence="2" type="ORF">PFLUV_G00166460</name>
</gene>
<proteinExistence type="predicted"/>
<dbReference type="Proteomes" id="UP000465112">
    <property type="component" value="Chromosome 14"/>
</dbReference>
<dbReference type="AlphaFoldDB" id="A0A6A5DY25"/>
<dbReference type="PROSITE" id="PS50053">
    <property type="entry name" value="UBIQUITIN_2"/>
    <property type="match status" value="1"/>
</dbReference>
<evidence type="ECO:0000313" key="2">
    <source>
        <dbReference type="EMBL" id="KAF1380687.1"/>
    </source>
</evidence>
<protein>
    <recommendedName>
        <fullName evidence="1">Ubiquitin-like domain-containing protein</fullName>
    </recommendedName>
</protein>